<dbReference type="Proteomes" id="UP000190951">
    <property type="component" value="Chromosome"/>
</dbReference>
<name>A0A1S8L0A3_9CLOT</name>
<organism evidence="2 3">
    <name type="scientific">Clostridium felsineum</name>
    <dbReference type="NCBI Taxonomy" id="36839"/>
    <lineage>
        <taxon>Bacteria</taxon>
        <taxon>Bacillati</taxon>
        <taxon>Bacillota</taxon>
        <taxon>Clostridia</taxon>
        <taxon>Eubacteriales</taxon>
        <taxon>Clostridiaceae</taxon>
        <taxon>Clostridium</taxon>
    </lineage>
</organism>
<reference evidence="2 3" key="1">
    <citation type="submission" date="2022-04" db="EMBL/GenBank/DDBJ databases">
        <title>Genome sequence of C. roseum typestrain.</title>
        <authorList>
            <person name="Poehlein A."/>
            <person name="Schoch T."/>
            <person name="Duerre P."/>
            <person name="Daniel R."/>
        </authorList>
    </citation>
    <scope>NUCLEOTIDE SEQUENCE [LARGE SCALE GENOMIC DNA]</scope>
    <source>
        <strain evidence="2 3">DSM 7320</strain>
    </source>
</reference>
<dbReference type="GO" id="GO:0016758">
    <property type="term" value="F:hexosyltransferase activity"/>
    <property type="evidence" value="ECO:0007669"/>
    <property type="project" value="UniProtKB-ARBA"/>
</dbReference>
<gene>
    <name evidence="2" type="primary">arnC_2</name>
    <name evidence="2" type="ORF">CROST_020590</name>
</gene>
<keyword evidence="2" id="KW-0808">Transferase</keyword>
<dbReference type="RefSeq" id="WP_077832668.1">
    <property type="nucleotide sequence ID" value="NZ_CP096983.1"/>
</dbReference>
<evidence type="ECO:0000313" key="3">
    <source>
        <dbReference type="Proteomes" id="UP000190951"/>
    </source>
</evidence>
<dbReference type="Gene3D" id="3.40.50.720">
    <property type="entry name" value="NAD(P)-binding Rossmann-like Domain"/>
    <property type="match status" value="1"/>
</dbReference>
<dbReference type="PANTHER" id="PTHR22916">
    <property type="entry name" value="GLYCOSYLTRANSFERASE"/>
    <property type="match status" value="1"/>
</dbReference>
<dbReference type="SUPFAM" id="SSF53448">
    <property type="entry name" value="Nucleotide-diphospho-sugar transferases"/>
    <property type="match status" value="1"/>
</dbReference>
<dbReference type="AlphaFoldDB" id="A0A1S8L0A3"/>
<dbReference type="EMBL" id="CP096983">
    <property type="protein sequence ID" value="URZ11342.1"/>
    <property type="molecule type" value="Genomic_DNA"/>
</dbReference>
<keyword evidence="2" id="KW-0328">Glycosyltransferase</keyword>
<dbReference type="STRING" id="84029.CROST_37350"/>
<dbReference type="InterPro" id="IPR029044">
    <property type="entry name" value="Nucleotide-diphossugar_trans"/>
</dbReference>
<dbReference type="Pfam" id="PF00535">
    <property type="entry name" value="Glycos_transf_2"/>
    <property type="match status" value="1"/>
</dbReference>
<proteinExistence type="predicted"/>
<evidence type="ECO:0000313" key="2">
    <source>
        <dbReference type="EMBL" id="URZ11342.1"/>
    </source>
</evidence>
<dbReference type="InterPro" id="IPR001173">
    <property type="entry name" value="Glyco_trans_2-like"/>
</dbReference>
<protein>
    <submittedName>
        <fullName evidence="2">Undecaprenyl-phosphate 4-deoxy-4-formamido-L-arabinose transferase</fullName>
        <ecNumber evidence="2">2.4.2.53</ecNumber>
    </submittedName>
</protein>
<dbReference type="Gene3D" id="3.90.550.10">
    <property type="entry name" value="Spore Coat Polysaccharide Biosynthesis Protein SpsA, Chain A"/>
    <property type="match status" value="1"/>
</dbReference>
<dbReference type="GO" id="GO:0099621">
    <property type="term" value="F:undecaprenyl-phosphate 4-deoxy-4-formamido-L-arabinose transferase activity"/>
    <property type="evidence" value="ECO:0007669"/>
    <property type="project" value="UniProtKB-EC"/>
</dbReference>
<dbReference type="KEGG" id="crw:CROST_020590"/>
<keyword evidence="3" id="KW-1185">Reference proteome</keyword>
<accession>A0A1S8L0A3</accession>
<evidence type="ECO:0000259" key="1">
    <source>
        <dbReference type="Pfam" id="PF00535"/>
    </source>
</evidence>
<sequence>MGLIPKVSILMPTYNSEDYLEESIESILNQTYRDFEFIIINDGSNDNSLDIINNYADKDDRIVVVSRKNKGLVYSLNEGIALSKGEYIARMDSDDISIYNRIEKQVDILDNNKNVDILGTTVQVIGNITEQQKNIYNNAFSINFDASNIRDVFLTSCAIPHPSVMLRKEVIIKIGGYSEKYATAEDYDLWLRALRKGYNISKMDEVLLKYRIHTKSKSANEISNFKMAKYTIMAKLDYIKDMRKENKVNYLIWGASKGGNVVKEVIDNNAENFNLVGFVDKFKTGDLCGYKIYKPEEIAKIKADYIFIATAPGKKEANDFLINIGLKKVKDYIDFVV</sequence>
<dbReference type="PANTHER" id="PTHR22916:SF3">
    <property type="entry name" value="UDP-GLCNAC:BETAGAL BETA-1,3-N-ACETYLGLUCOSAMINYLTRANSFERASE-LIKE PROTEIN 1"/>
    <property type="match status" value="1"/>
</dbReference>
<feature type="domain" description="Glycosyltransferase 2-like" evidence="1">
    <location>
        <begin position="8"/>
        <end position="171"/>
    </location>
</feature>
<dbReference type="EC" id="2.4.2.53" evidence="2"/>